<accession>A0A382CD56</accession>
<reference evidence="1" key="1">
    <citation type="submission" date="2018-05" db="EMBL/GenBank/DDBJ databases">
        <authorList>
            <person name="Lanie J.A."/>
            <person name="Ng W.-L."/>
            <person name="Kazmierczak K.M."/>
            <person name="Andrzejewski T.M."/>
            <person name="Davidsen T.M."/>
            <person name="Wayne K.J."/>
            <person name="Tettelin H."/>
            <person name="Glass J.I."/>
            <person name="Rusch D."/>
            <person name="Podicherti R."/>
            <person name="Tsui H.-C.T."/>
            <person name="Winkler M.E."/>
        </authorList>
    </citation>
    <scope>NUCLEOTIDE SEQUENCE</scope>
</reference>
<proteinExistence type="predicted"/>
<evidence type="ECO:0000313" key="1">
    <source>
        <dbReference type="EMBL" id="SVB23762.1"/>
    </source>
</evidence>
<feature type="non-terminal residue" evidence="1">
    <location>
        <position position="68"/>
    </location>
</feature>
<organism evidence="1">
    <name type="scientific">marine metagenome</name>
    <dbReference type="NCBI Taxonomy" id="408172"/>
    <lineage>
        <taxon>unclassified sequences</taxon>
        <taxon>metagenomes</taxon>
        <taxon>ecological metagenomes</taxon>
    </lineage>
</organism>
<dbReference type="EMBL" id="UINC01033849">
    <property type="protein sequence ID" value="SVB23762.1"/>
    <property type="molecule type" value="Genomic_DNA"/>
</dbReference>
<dbReference type="AlphaFoldDB" id="A0A382CD56"/>
<sequence length="68" mass="7122">VPYSGKVAIDGVNFQGSANFAFEISDAQGTVHWRNGATPNDTISVSVTNGRYVVQLGGQGMNPLAPEL</sequence>
<feature type="non-terminal residue" evidence="1">
    <location>
        <position position="1"/>
    </location>
</feature>
<name>A0A382CD56_9ZZZZ</name>
<protein>
    <submittedName>
        <fullName evidence="1">Uncharacterized protein</fullName>
    </submittedName>
</protein>
<gene>
    <name evidence="1" type="ORF">METZ01_LOCUS176616</name>
</gene>